<dbReference type="Proteomes" id="UP001420932">
    <property type="component" value="Unassembled WGS sequence"/>
</dbReference>
<gene>
    <name evidence="2" type="ORF">Syun_007328</name>
</gene>
<reference evidence="2 3" key="1">
    <citation type="submission" date="2024-01" db="EMBL/GenBank/DDBJ databases">
        <title>Genome assemblies of Stephania.</title>
        <authorList>
            <person name="Yang L."/>
        </authorList>
    </citation>
    <scope>NUCLEOTIDE SEQUENCE [LARGE SCALE GENOMIC DNA]</scope>
    <source>
        <strain evidence="2">YNDBR</strain>
        <tissue evidence="2">Leaf</tissue>
    </source>
</reference>
<evidence type="ECO:0000313" key="3">
    <source>
        <dbReference type="Proteomes" id="UP001420932"/>
    </source>
</evidence>
<name>A0AAP0PYF2_9MAGN</name>
<protein>
    <submittedName>
        <fullName evidence="2">Uncharacterized protein</fullName>
    </submittedName>
</protein>
<evidence type="ECO:0000313" key="2">
    <source>
        <dbReference type="EMBL" id="KAK9160987.1"/>
    </source>
</evidence>
<evidence type="ECO:0000256" key="1">
    <source>
        <dbReference type="SAM" id="MobiDB-lite"/>
    </source>
</evidence>
<comment type="caution">
    <text evidence="2">The sequence shown here is derived from an EMBL/GenBank/DDBJ whole genome shotgun (WGS) entry which is preliminary data.</text>
</comment>
<proteinExistence type="predicted"/>
<feature type="region of interest" description="Disordered" evidence="1">
    <location>
        <begin position="124"/>
        <end position="156"/>
    </location>
</feature>
<organism evidence="2 3">
    <name type="scientific">Stephania yunnanensis</name>
    <dbReference type="NCBI Taxonomy" id="152371"/>
    <lineage>
        <taxon>Eukaryota</taxon>
        <taxon>Viridiplantae</taxon>
        <taxon>Streptophyta</taxon>
        <taxon>Embryophyta</taxon>
        <taxon>Tracheophyta</taxon>
        <taxon>Spermatophyta</taxon>
        <taxon>Magnoliopsida</taxon>
        <taxon>Ranunculales</taxon>
        <taxon>Menispermaceae</taxon>
        <taxon>Menispermoideae</taxon>
        <taxon>Cissampelideae</taxon>
        <taxon>Stephania</taxon>
    </lineage>
</organism>
<sequence length="193" mass="21276">MTNPSPNVEIKSINSVSLQTRTTQPKFAYNRGDRRGTKANSGFVGCLQWIDLKFQGSYARWWAGGVPPLWWQRVGPPLSLPTHPRTNPSPPRPARRRLGACAAFKPRCPLAWLAAFARLANRHAQQPRSAPATAAPARQPARSAPAPFRSASPTAPRYRSARRHFVAQLYHLLVRPFSVCSDAATASESEGRS</sequence>
<keyword evidence="3" id="KW-1185">Reference proteome</keyword>
<dbReference type="AlphaFoldDB" id="A0AAP0PYF2"/>
<accession>A0AAP0PYF2</accession>
<dbReference type="EMBL" id="JBBNAF010000003">
    <property type="protein sequence ID" value="KAK9160987.1"/>
    <property type="molecule type" value="Genomic_DNA"/>
</dbReference>